<dbReference type="HAMAP" id="MF_00180">
    <property type="entry name" value="RibB"/>
    <property type="match status" value="1"/>
</dbReference>
<keyword evidence="12 20" id="KW-0862">Zinc</keyword>
<evidence type="ECO:0000256" key="17">
    <source>
        <dbReference type="ARBA" id="ARBA00023268"/>
    </source>
</evidence>
<dbReference type="GO" id="GO:0030145">
    <property type="term" value="F:manganese ion binding"/>
    <property type="evidence" value="ECO:0007669"/>
    <property type="project" value="UniProtKB-UniRule"/>
</dbReference>
<dbReference type="GO" id="GO:0005525">
    <property type="term" value="F:GTP binding"/>
    <property type="evidence" value="ECO:0007669"/>
    <property type="project" value="UniProtKB-KW"/>
</dbReference>
<dbReference type="AlphaFoldDB" id="A0A1I4QNM7"/>
<comment type="catalytic activity">
    <reaction evidence="1 21">
        <text>D-ribulose 5-phosphate = (2S)-2-hydroxy-3-oxobutyl phosphate + formate + H(+)</text>
        <dbReference type="Rhea" id="RHEA:18457"/>
        <dbReference type="ChEBI" id="CHEBI:15378"/>
        <dbReference type="ChEBI" id="CHEBI:15740"/>
        <dbReference type="ChEBI" id="CHEBI:58121"/>
        <dbReference type="ChEBI" id="CHEBI:58830"/>
        <dbReference type="EC" id="4.1.99.12"/>
    </reaction>
</comment>
<evidence type="ECO:0000256" key="7">
    <source>
        <dbReference type="ARBA" id="ARBA00008976"/>
    </source>
</evidence>
<evidence type="ECO:0000256" key="2">
    <source>
        <dbReference type="ARBA" id="ARBA00001936"/>
    </source>
</evidence>
<sequence>MQALSRALSRLKAGGMVLLVDDEDRENEGDLVVAAEFATPDAIAFMAKKACGLICLALPGEQIDRLGLNPMVAMNRARRSTAFTVSIEARDGITTGISAYDRAHTIRVAADPAVAPGAIVSPGHVFPLRAADGGVLARDGHTEGAIDLVRLAGLSPAAVICEVMGESGHMARRPELDQFAREHDIPVLTIAELVEYRWATERLVEEVASADLPTAYADGVLRVHAFRGLIDGEEHLAIVRRPFGKTPLVRVHSECLTGDALGSLRCDCGPQLHEAQRLISEDPEGGVVVYLRGQEGRGIGLANKIRAYALQDGGLDTLDANTALGLPADARHYGIAAQILKALRIERLRLLSNNPAKADALTGYGIDVAGRVPLVIPPNPFNRNYLATKGKRFGHSLCQHDS</sequence>
<feature type="binding site" evidence="20">
    <location>
        <position position="266"/>
    </location>
    <ligand>
        <name>Zn(2+)</name>
        <dbReference type="ChEBI" id="CHEBI:29105"/>
        <note>catalytic</note>
    </ligand>
</feature>
<comment type="similarity">
    <text evidence="21">Belongs to the DHBP synthase family.</text>
</comment>
<keyword evidence="10 20" id="KW-0547">Nucleotide-binding</keyword>
<dbReference type="SUPFAM" id="SSF55821">
    <property type="entry name" value="YrdC/RibB"/>
    <property type="match status" value="1"/>
</dbReference>
<feature type="binding site" evidence="21">
    <location>
        <position position="26"/>
    </location>
    <ligand>
        <name>Mg(2+)</name>
        <dbReference type="ChEBI" id="CHEBI:18420"/>
        <label>2</label>
    </ligand>
</feature>
<evidence type="ECO:0000256" key="19">
    <source>
        <dbReference type="ARBA" id="ARBA00049295"/>
    </source>
</evidence>
<comment type="catalytic activity">
    <reaction evidence="19 20">
        <text>GTP + 4 H2O = 2,5-diamino-6-hydroxy-4-(5-phosphoribosylamino)-pyrimidine + formate + 2 phosphate + 3 H(+)</text>
        <dbReference type="Rhea" id="RHEA:23704"/>
        <dbReference type="ChEBI" id="CHEBI:15377"/>
        <dbReference type="ChEBI" id="CHEBI:15378"/>
        <dbReference type="ChEBI" id="CHEBI:15740"/>
        <dbReference type="ChEBI" id="CHEBI:37565"/>
        <dbReference type="ChEBI" id="CHEBI:43474"/>
        <dbReference type="ChEBI" id="CHEBI:58614"/>
        <dbReference type="EC" id="3.5.4.25"/>
    </reaction>
</comment>
<dbReference type="EC" id="4.1.99.12" evidence="21"/>
<feature type="active site" description="Nucleophile" evidence="20">
    <location>
        <position position="331"/>
    </location>
</feature>
<comment type="subunit">
    <text evidence="21">Homodimer.</text>
</comment>
<proteinExistence type="inferred from homology"/>
<evidence type="ECO:0000259" key="22">
    <source>
        <dbReference type="Pfam" id="PF00925"/>
    </source>
</evidence>
<dbReference type="PANTHER" id="PTHR21327">
    <property type="entry name" value="GTP CYCLOHYDROLASE II-RELATED"/>
    <property type="match status" value="1"/>
</dbReference>
<organism evidence="23 24">
    <name type="scientific">Pleomorphomonas diazotrophica</name>
    <dbReference type="NCBI Taxonomy" id="1166257"/>
    <lineage>
        <taxon>Bacteria</taxon>
        <taxon>Pseudomonadati</taxon>
        <taxon>Pseudomonadota</taxon>
        <taxon>Alphaproteobacteria</taxon>
        <taxon>Hyphomicrobiales</taxon>
        <taxon>Pleomorphomonadaceae</taxon>
        <taxon>Pleomorphomonas</taxon>
    </lineage>
</organism>
<evidence type="ECO:0000256" key="9">
    <source>
        <dbReference type="ARBA" id="ARBA00022723"/>
    </source>
</evidence>
<keyword evidence="9 21" id="KW-0479">Metal-binding</keyword>
<reference evidence="23 24" key="1">
    <citation type="submission" date="2017-12" db="EMBL/GenBank/DDBJ databases">
        <title>Anaerobic carbon monoxide metabolism by Pleomorphomonas carboxyditropha sp. nov., a new mesophilic hydrogenogenic carboxidotroph.</title>
        <authorList>
            <person name="Esquivel-Elizondo S."/>
            <person name="Krajmalnik-Brown R."/>
        </authorList>
    </citation>
    <scope>NUCLEOTIDE SEQUENCE [LARGE SCALE GENOMIC DNA]</scope>
    <source>
        <strain evidence="23 24">R5-392</strain>
    </source>
</reference>
<dbReference type="SUPFAM" id="SSF142695">
    <property type="entry name" value="RibA-like"/>
    <property type="match status" value="1"/>
</dbReference>
<comment type="similarity">
    <text evidence="7">In the C-terminal section; belongs to the GTP cyclohydrolase II family.</text>
</comment>
<dbReference type="InterPro" id="IPR000422">
    <property type="entry name" value="DHBP_synthase_RibB"/>
</dbReference>
<accession>A0A1I4QNM7</accession>
<dbReference type="FunFam" id="3.40.50.10990:FF:000001">
    <property type="entry name" value="Riboflavin biosynthesis protein RibBA"/>
    <property type="match status" value="1"/>
</dbReference>
<dbReference type="Pfam" id="PF00926">
    <property type="entry name" value="DHBP_synthase"/>
    <property type="match status" value="1"/>
</dbReference>
<feature type="binding site" evidence="21">
    <location>
        <begin position="138"/>
        <end position="142"/>
    </location>
    <ligand>
        <name>D-ribulose 5-phosphate</name>
        <dbReference type="ChEBI" id="CHEBI:58121"/>
    </ligand>
</feature>
<dbReference type="Gene3D" id="3.40.50.10990">
    <property type="entry name" value="GTP cyclohydrolase II"/>
    <property type="match status" value="1"/>
</dbReference>
<feature type="binding site" evidence="20">
    <location>
        <begin position="295"/>
        <end position="297"/>
    </location>
    <ligand>
        <name>GTP</name>
        <dbReference type="ChEBI" id="CHEBI:37565"/>
    </ligand>
</feature>
<dbReference type="RefSeq" id="WP_101287682.1">
    <property type="nucleotide sequence ID" value="NZ_FOUQ01000001.1"/>
</dbReference>
<feature type="binding site" evidence="21">
    <location>
        <position position="30"/>
    </location>
    <ligand>
        <name>D-ribulose 5-phosphate</name>
        <dbReference type="ChEBI" id="CHEBI:58121"/>
    </ligand>
</feature>
<evidence type="ECO:0000256" key="16">
    <source>
        <dbReference type="ARBA" id="ARBA00023239"/>
    </source>
</evidence>
<evidence type="ECO:0000256" key="10">
    <source>
        <dbReference type="ARBA" id="ARBA00022741"/>
    </source>
</evidence>
<dbReference type="GO" id="GO:0005829">
    <property type="term" value="C:cytosol"/>
    <property type="evidence" value="ECO:0007669"/>
    <property type="project" value="TreeGrafter"/>
</dbReference>
<comment type="cofactor">
    <cofactor evidence="20">
        <name>Zn(2+)</name>
        <dbReference type="ChEBI" id="CHEBI:29105"/>
    </cofactor>
    <text evidence="20">Binds 1 zinc ion per subunit.</text>
</comment>
<feature type="site" description="Essential for catalytic activity" evidence="21">
    <location>
        <position position="124"/>
    </location>
</feature>
<evidence type="ECO:0000256" key="18">
    <source>
        <dbReference type="ARBA" id="ARBA00043932"/>
    </source>
</evidence>
<dbReference type="Pfam" id="PF00925">
    <property type="entry name" value="GTP_cyclohydro2"/>
    <property type="match status" value="1"/>
</dbReference>
<evidence type="ECO:0000313" key="24">
    <source>
        <dbReference type="Proteomes" id="UP000233491"/>
    </source>
</evidence>
<feature type="binding site" evidence="20">
    <location>
        <position position="271"/>
    </location>
    <ligand>
        <name>GTP</name>
        <dbReference type="ChEBI" id="CHEBI:37565"/>
    </ligand>
</feature>
<evidence type="ECO:0000256" key="21">
    <source>
        <dbReference type="HAMAP-Rule" id="MF_00180"/>
    </source>
</evidence>
<evidence type="ECO:0000256" key="13">
    <source>
        <dbReference type="ARBA" id="ARBA00022842"/>
    </source>
</evidence>
<feature type="domain" description="GTP cyclohydrolase II" evidence="22">
    <location>
        <begin position="206"/>
        <end position="373"/>
    </location>
</feature>
<dbReference type="Proteomes" id="UP000233491">
    <property type="component" value="Unassembled WGS sequence"/>
</dbReference>
<dbReference type="InterPro" id="IPR000926">
    <property type="entry name" value="RibA"/>
</dbReference>
<evidence type="ECO:0000256" key="8">
    <source>
        <dbReference type="ARBA" id="ARBA00022619"/>
    </source>
</evidence>
<dbReference type="PANTHER" id="PTHR21327:SF18">
    <property type="entry name" value="3,4-DIHYDROXY-2-BUTANONE 4-PHOSPHATE SYNTHASE"/>
    <property type="match status" value="1"/>
</dbReference>
<dbReference type="NCBIfam" id="TIGR00505">
    <property type="entry name" value="ribA"/>
    <property type="match status" value="1"/>
</dbReference>
<keyword evidence="17" id="KW-0511">Multifunctional enzyme</keyword>
<dbReference type="OrthoDB" id="9793111at2"/>
<dbReference type="EC" id="3.5.4.25" evidence="20"/>
<feature type="site" description="Essential for catalytic activity" evidence="21">
    <location>
        <position position="162"/>
    </location>
</feature>
<feature type="binding site" evidence="20">
    <location>
        <position position="317"/>
    </location>
    <ligand>
        <name>GTP</name>
        <dbReference type="ChEBI" id="CHEBI:37565"/>
    </ligand>
</feature>
<dbReference type="InterPro" id="IPR017945">
    <property type="entry name" value="DHBP_synth_RibB-like_a/b_dom"/>
</dbReference>
<comment type="cofactor">
    <cofactor evidence="2">
        <name>Mn(2+)</name>
        <dbReference type="ChEBI" id="CHEBI:29035"/>
    </cofactor>
</comment>
<dbReference type="GO" id="GO:0000287">
    <property type="term" value="F:magnesium ion binding"/>
    <property type="evidence" value="ECO:0007669"/>
    <property type="project" value="UniProtKB-UniRule"/>
</dbReference>
<dbReference type="UniPathway" id="UPA00275">
    <property type="reaction ID" value="UER00399"/>
</dbReference>
<evidence type="ECO:0000313" key="23">
    <source>
        <dbReference type="EMBL" id="PKR90557.1"/>
    </source>
</evidence>
<keyword evidence="16 21" id="KW-0456">Lyase</keyword>
<evidence type="ECO:0000256" key="4">
    <source>
        <dbReference type="ARBA" id="ARBA00004853"/>
    </source>
</evidence>
<dbReference type="GO" id="GO:0009231">
    <property type="term" value="P:riboflavin biosynthetic process"/>
    <property type="evidence" value="ECO:0007669"/>
    <property type="project" value="UniProtKB-UniRule"/>
</dbReference>
<dbReference type="NCBIfam" id="NF001591">
    <property type="entry name" value="PRK00393.1"/>
    <property type="match status" value="1"/>
</dbReference>
<evidence type="ECO:0000256" key="5">
    <source>
        <dbReference type="ARBA" id="ARBA00004904"/>
    </source>
</evidence>
<feature type="binding site" evidence="20">
    <location>
        <position position="268"/>
    </location>
    <ligand>
        <name>Zn(2+)</name>
        <dbReference type="ChEBI" id="CHEBI:29105"/>
        <note>catalytic</note>
    </ligand>
</feature>
<dbReference type="CDD" id="cd00641">
    <property type="entry name" value="GTP_cyclohydro2"/>
    <property type="match status" value="1"/>
</dbReference>
<feature type="binding site" evidence="21">
    <location>
        <position position="141"/>
    </location>
    <ligand>
        <name>Mg(2+)</name>
        <dbReference type="ChEBI" id="CHEBI:18420"/>
        <label>2</label>
    </ligand>
</feature>
<name>A0A1I4QNM7_9HYPH</name>
<keyword evidence="8 21" id="KW-0686">Riboflavin biosynthesis</keyword>
<protein>
    <recommendedName>
        <fullName evidence="20 21">Multifunctional fusion protein</fullName>
    </recommendedName>
    <domain>
        <recommendedName>
            <fullName evidence="20">GTP cyclohydrolase-2</fullName>
            <ecNumber evidence="20">3.5.4.25</ecNumber>
        </recommendedName>
        <alternativeName>
            <fullName evidence="20">GTP cyclohydrolase II</fullName>
        </alternativeName>
    </domain>
    <domain>
        <recommendedName>
            <fullName evidence="21">3,4-dihydroxy-2-butanone 4-phosphate synthase</fullName>
            <shortName evidence="21">DHBP synthase</shortName>
            <ecNumber evidence="21">4.1.99.12</ecNumber>
        </recommendedName>
    </domain>
</protein>
<feature type="binding site" evidence="20">
    <location>
        <begin position="250"/>
        <end position="254"/>
    </location>
    <ligand>
        <name>GTP</name>
        <dbReference type="ChEBI" id="CHEBI:37565"/>
    </ligand>
</feature>
<evidence type="ECO:0000256" key="1">
    <source>
        <dbReference type="ARBA" id="ARBA00000141"/>
    </source>
</evidence>
<dbReference type="FunFam" id="3.90.870.10:FF:000001">
    <property type="entry name" value="Riboflavin biosynthesis protein RibBA"/>
    <property type="match status" value="1"/>
</dbReference>
<dbReference type="PIRSF" id="PIRSF001259">
    <property type="entry name" value="RibA"/>
    <property type="match status" value="1"/>
</dbReference>
<gene>
    <name evidence="20" type="primary">ribA</name>
    <name evidence="21" type="synonym">ribB</name>
    <name evidence="23" type="ORF">CXZ10_04105</name>
</gene>
<keyword evidence="24" id="KW-1185">Reference proteome</keyword>
<keyword evidence="13 21" id="KW-0460">Magnesium</keyword>
<feature type="binding site" evidence="20">
    <location>
        <position position="255"/>
    </location>
    <ligand>
        <name>Zn(2+)</name>
        <dbReference type="ChEBI" id="CHEBI:29105"/>
        <note>catalytic</note>
    </ligand>
</feature>
<comment type="caution">
    <text evidence="23">The sequence shown here is derived from an EMBL/GenBank/DDBJ whole genome shotgun (WGS) entry which is preliminary data.</text>
</comment>
<feature type="active site" description="Proton acceptor" evidence="20">
    <location>
        <position position="329"/>
    </location>
</feature>
<feature type="binding site" evidence="20">
    <location>
        <position position="352"/>
    </location>
    <ligand>
        <name>GTP</name>
        <dbReference type="ChEBI" id="CHEBI:37565"/>
    </ligand>
</feature>
<evidence type="ECO:0000256" key="14">
    <source>
        <dbReference type="ARBA" id="ARBA00023134"/>
    </source>
</evidence>
<dbReference type="InterPro" id="IPR032677">
    <property type="entry name" value="GTP_cyclohydro_II"/>
</dbReference>
<dbReference type="GO" id="GO:0008270">
    <property type="term" value="F:zinc ion binding"/>
    <property type="evidence" value="ECO:0007669"/>
    <property type="project" value="UniProtKB-UniRule"/>
</dbReference>
<evidence type="ECO:0000256" key="6">
    <source>
        <dbReference type="ARBA" id="ARBA00005520"/>
    </source>
</evidence>
<feature type="binding site" evidence="21">
    <location>
        <begin position="25"/>
        <end position="26"/>
    </location>
    <ligand>
        <name>D-ribulose 5-phosphate</name>
        <dbReference type="ChEBI" id="CHEBI:58121"/>
    </ligand>
</feature>
<dbReference type="GO" id="GO:0003935">
    <property type="term" value="F:GTP cyclohydrolase II activity"/>
    <property type="evidence" value="ECO:0007669"/>
    <property type="project" value="UniProtKB-UniRule"/>
</dbReference>
<comment type="similarity">
    <text evidence="6">In the N-terminal section; belongs to the DHBP synthase family.</text>
</comment>
<feature type="binding site" evidence="20">
    <location>
        <position position="357"/>
    </location>
    <ligand>
        <name>GTP</name>
        <dbReference type="ChEBI" id="CHEBI:37565"/>
    </ligand>
</feature>
<keyword evidence="15 21" id="KW-0464">Manganese</keyword>
<comment type="pathway">
    <text evidence="5 21">Cofactor biosynthesis; riboflavin biosynthesis; 2-hydroxy-3-oxobutyl phosphate from D-ribulose 5-phosphate: step 1/1.</text>
</comment>
<evidence type="ECO:0000256" key="15">
    <source>
        <dbReference type="ARBA" id="ARBA00023211"/>
    </source>
</evidence>
<comment type="function">
    <text evidence="18 20">Catalyzes the conversion of GTP to 2,5-diamino-6-ribosylamino-4(3H)-pyrimidinone 5'-phosphate (DARP), formate and pyrophosphate.</text>
</comment>
<dbReference type="NCBIfam" id="TIGR00506">
    <property type="entry name" value="ribB"/>
    <property type="match status" value="1"/>
</dbReference>
<comment type="cofactor">
    <cofactor evidence="21">
        <name>Mg(2+)</name>
        <dbReference type="ChEBI" id="CHEBI:18420"/>
    </cofactor>
    <cofactor evidence="21">
        <name>Mn(2+)</name>
        <dbReference type="ChEBI" id="CHEBI:29035"/>
    </cofactor>
    <text evidence="21">Binds 2 divalent metal cations per subunit. Magnesium or manganese.</text>
</comment>
<keyword evidence="11 20" id="KW-0378">Hydrolase</keyword>
<dbReference type="Gene3D" id="3.90.870.10">
    <property type="entry name" value="DHBP synthase"/>
    <property type="match status" value="1"/>
</dbReference>
<comment type="function">
    <text evidence="3 21">Catalyzes the conversion of D-ribulose 5-phosphate to formate and 3,4-dihydroxy-2-butanone 4-phosphate.</text>
</comment>
<dbReference type="EMBL" id="PJNW01000002">
    <property type="protein sequence ID" value="PKR90557.1"/>
    <property type="molecule type" value="Genomic_DNA"/>
</dbReference>
<evidence type="ECO:0000256" key="12">
    <source>
        <dbReference type="ARBA" id="ARBA00022833"/>
    </source>
</evidence>
<comment type="pathway">
    <text evidence="4 20">Cofactor biosynthesis; riboflavin biosynthesis; 5-amino-6-(D-ribitylamino)uracil from GTP: step 1/4.</text>
</comment>
<keyword evidence="14 20" id="KW-0342">GTP-binding</keyword>
<dbReference type="InterPro" id="IPR036144">
    <property type="entry name" value="RibA-like_sf"/>
</dbReference>
<feature type="binding site" evidence="21">
    <location>
        <position position="26"/>
    </location>
    <ligand>
        <name>Mg(2+)</name>
        <dbReference type="ChEBI" id="CHEBI:18420"/>
        <label>1</label>
    </ligand>
</feature>
<evidence type="ECO:0000256" key="11">
    <source>
        <dbReference type="ARBA" id="ARBA00022801"/>
    </source>
</evidence>
<evidence type="ECO:0000256" key="20">
    <source>
        <dbReference type="HAMAP-Rule" id="MF_00179"/>
    </source>
</evidence>
<dbReference type="GO" id="GO:0008686">
    <property type="term" value="F:3,4-dihydroxy-2-butanone-4-phosphate synthase activity"/>
    <property type="evidence" value="ECO:0007669"/>
    <property type="project" value="UniProtKB-UniRule"/>
</dbReference>
<dbReference type="HAMAP" id="MF_00179">
    <property type="entry name" value="RibA"/>
    <property type="match status" value="1"/>
</dbReference>
<comment type="similarity">
    <text evidence="20">Belongs to the GTP cyclohydrolase II family.</text>
</comment>
<evidence type="ECO:0000256" key="3">
    <source>
        <dbReference type="ARBA" id="ARBA00002284"/>
    </source>
</evidence>